<evidence type="ECO:0000256" key="1">
    <source>
        <dbReference type="SAM" id="MobiDB-lite"/>
    </source>
</evidence>
<name>A0A9W9QFC4_9EURO</name>
<dbReference type="EMBL" id="JAPZBO010000001">
    <property type="protein sequence ID" value="KAJ5331163.1"/>
    <property type="molecule type" value="Genomic_DNA"/>
</dbReference>
<feature type="compositionally biased region" description="Polar residues" evidence="1">
    <location>
        <begin position="430"/>
        <end position="439"/>
    </location>
</feature>
<feature type="compositionally biased region" description="Polar residues" evidence="1">
    <location>
        <begin position="93"/>
        <end position="108"/>
    </location>
</feature>
<gene>
    <name evidence="2" type="ORF">N7476_000946</name>
</gene>
<feature type="compositionally biased region" description="Pro residues" evidence="1">
    <location>
        <begin position="141"/>
        <end position="165"/>
    </location>
</feature>
<reference evidence="2" key="2">
    <citation type="journal article" date="2023" name="IMA Fungus">
        <title>Comparative genomic study of the Penicillium genus elucidates a diverse pangenome and 15 lateral gene transfer events.</title>
        <authorList>
            <person name="Petersen C."/>
            <person name="Sorensen T."/>
            <person name="Nielsen M.R."/>
            <person name="Sondergaard T.E."/>
            <person name="Sorensen J.L."/>
            <person name="Fitzpatrick D.A."/>
            <person name="Frisvad J.C."/>
            <person name="Nielsen K.L."/>
        </authorList>
    </citation>
    <scope>NUCLEOTIDE SEQUENCE</scope>
    <source>
        <strain evidence="2">IBT 21472</strain>
    </source>
</reference>
<dbReference type="Proteomes" id="UP001147746">
    <property type="component" value="Unassembled WGS sequence"/>
</dbReference>
<feature type="region of interest" description="Disordered" evidence="1">
    <location>
        <begin position="365"/>
        <end position="451"/>
    </location>
</feature>
<feature type="region of interest" description="Disordered" evidence="1">
    <location>
        <begin position="538"/>
        <end position="609"/>
    </location>
</feature>
<feature type="compositionally biased region" description="Pro residues" evidence="1">
    <location>
        <begin position="83"/>
        <end position="92"/>
    </location>
</feature>
<feature type="compositionally biased region" description="Polar residues" evidence="1">
    <location>
        <begin position="166"/>
        <end position="178"/>
    </location>
</feature>
<keyword evidence="3" id="KW-1185">Reference proteome</keyword>
<proteinExistence type="predicted"/>
<feature type="region of interest" description="Disordered" evidence="1">
    <location>
        <begin position="1"/>
        <end position="345"/>
    </location>
</feature>
<feature type="region of interest" description="Disordered" evidence="1">
    <location>
        <begin position="1106"/>
        <end position="1166"/>
    </location>
</feature>
<accession>A0A9W9QFC4</accession>
<feature type="compositionally biased region" description="Pro residues" evidence="1">
    <location>
        <begin position="109"/>
        <end position="124"/>
    </location>
</feature>
<protein>
    <submittedName>
        <fullName evidence="2">Uncharacterized protein</fullName>
    </submittedName>
</protein>
<feature type="compositionally biased region" description="Polar residues" evidence="1">
    <location>
        <begin position="388"/>
        <end position="415"/>
    </location>
</feature>
<feature type="compositionally biased region" description="Polar residues" evidence="1">
    <location>
        <begin position="300"/>
        <end position="328"/>
    </location>
</feature>
<sequence>MYGSNQHDSQPEWRLPAPPHRPVGQFDVPPPQPPRPQVASYSPATYGQISGLPNPSTSPVSGSADSRTWGVRYNNQQQVHPVYAPPPLPPRPSSTNEQPFAYAQSKTPEQPPPLNTSISPPPPGHDCESFTEAQPSFASNIPPPYVPPPAPVPALSGVPPPPPKIPQNSHPAAQQASQPVRPPLLAQGVGPAATLGSYGFRTNTNSASTGPSALGTGTPSDWEHLGHSTADFDDAPWFPDRPPAHQTQDSVYNSPTYGTGMQPQTLNNTATPPPHMDPNQPTRPSSSFPSRPDTMKRNDSISPISPGTKLGSQPFNPTVPTMMGHQSFTPPPRVDSVSSASSFEDHAESIDNVIDAWVQPLSTAPKLAQQAQPAQQIQPIQSERADSTSRPSPTSQSNRSTPVGTSSPIQSNPSVAQDPGVASPAVPTPLSFQGVTPATKTPDPYEDLDPWSKSSLTRYVAMLRKEAVADSDEERFKIFIAFMAKETKLREILYNIEHDNQNSTTAPQPSVPTPKRTLSRPSERNLTIESGLIPVESEEVPSPAATTEYGDDIDDTASEFSSGGRPIQAKLARRGSQWRPKLSTLPGGEDSANNLSSSPSRKFSVDESAEKQVLEPLVSNPPQPIYTPFQYMEGPQRGSDNLTFARPAYEAYSDLRQSAGSGRIMSNAPAITHQSRSGTVTTTPAADEHDETFLGLIRHKSTAYRAVGRPSTTPVPLLPESLRQGRPNTLFEELRSMVWKPLDKPSESSWQITTREGLVKFPDNFSYIQETVDKWNLSAKNRRHRLDEERMARQEESEEQIDDLFNGKEIGYADINTLEEDFRQTEARIQLSEEREEVENFIAKVFNPLDERLKDEISVLRKSYDSALSQLDRDQKEKNSPTEQCSPSVTMNLINDIHRKLELRFQKRLELALDCERRRKKAERRPLVFMGDMASLRNLDGDFNRMEKRNILEAAKDRDDRANRLMDSFDDAILHGLGINQGLLDELASKTARLDATSLRASGLPDTEVEQVLKSAATFATSLQTDSEAILRSSGIADLALNEADYNVAVAEARYSNSEPDILQRLEIEKKKEDDILRKDMDSKLESIQRSPREIEGTIKRLLEDLSKTPRPPTVVPTSTIADDSTPVNATADVPPIIVRPPTAVPTPPSAAASPAQDTDVEHKERLRRALEEAKKRNAARANH</sequence>
<feature type="compositionally biased region" description="Low complexity" evidence="1">
    <location>
        <begin position="282"/>
        <end position="292"/>
    </location>
</feature>
<feature type="compositionally biased region" description="Polar residues" evidence="1">
    <location>
        <begin position="245"/>
        <end position="270"/>
    </location>
</feature>
<feature type="compositionally biased region" description="Polar residues" evidence="1">
    <location>
        <begin position="39"/>
        <end position="66"/>
    </location>
</feature>
<evidence type="ECO:0000313" key="2">
    <source>
        <dbReference type="EMBL" id="KAJ5331163.1"/>
    </source>
</evidence>
<reference evidence="2" key="1">
    <citation type="submission" date="2022-12" db="EMBL/GenBank/DDBJ databases">
        <authorList>
            <person name="Petersen C."/>
        </authorList>
    </citation>
    <scope>NUCLEOTIDE SEQUENCE</scope>
    <source>
        <strain evidence="2">IBT 21472</strain>
    </source>
</reference>
<feature type="compositionally biased region" description="Polar residues" evidence="1">
    <location>
        <begin position="200"/>
        <end position="219"/>
    </location>
</feature>
<comment type="caution">
    <text evidence="2">The sequence shown here is derived from an EMBL/GenBank/DDBJ whole genome shotgun (WGS) entry which is preliminary data.</text>
</comment>
<evidence type="ECO:0000313" key="3">
    <source>
        <dbReference type="Proteomes" id="UP001147746"/>
    </source>
</evidence>
<feature type="region of interest" description="Disordered" evidence="1">
    <location>
        <begin position="500"/>
        <end position="524"/>
    </location>
</feature>
<dbReference type="OrthoDB" id="1883964at2759"/>
<feature type="compositionally biased region" description="Low complexity" evidence="1">
    <location>
        <begin position="368"/>
        <end position="381"/>
    </location>
</feature>
<dbReference type="AlphaFoldDB" id="A0A9W9QFC4"/>
<organism evidence="2 3">
    <name type="scientific">Penicillium atrosanguineum</name>
    <dbReference type="NCBI Taxonomy" id="1132637"/>
    <lineage>
        <taxon>Eukaryota</taxon>
        <taxon>Fungi</taxon>
        <taxon>Dikarya</taxon>
        <taxon>Ascomycota</taxon>
        <taxon>Pezizomycotina</taxon>
        <taxon>Eurotiomycetes</taxon>
        <taxon>Eurotiomycetidae</taxon>
        <taxon>Eurotiales</taxon>
        <taxon>Aspergillaceae</taxon>
        <taxon>Penicillium</taxon>
    </lineage>
</organism>
<feature type="compositionally biased region" description="Polar residues" evidence="1">
    <location>
        <begin position="591"/>
        <end position="601"/>
    </location>
</feature>